<feature type="region of interest" description="Disordered" evidence="1">
    <location>
        <begin position="1"/>
        <end position="22"/>
    </location>
</feature>
<evidence type="ECO:0000256" key="1">
    <source>
        <dbReference type="SAM" id="MobiDB-lite"/>
    </source>
</evidence>
<keyword evidence="3" id="KW-1185">Reference proteome</keyword>
<protein>
    <submittedName>
        <fullName evidence="2">Uncharacterized protein</fullName>
    </submittedName>
</protein>
<dbReference type="AlphaFoldDB" id="A0A1R3GL37"/>
<dbReference type="EMBL" id="AWUE01022356">
    <property type="protein sequence ID" value="OMO58792.1"/>
    <property type="molecule type" value="Genomic_DNA"/>
</dbReference>
<evidence type="ECO:0000313" key="2">
    <source>
        <dbReference type="EMBL" id="OMO58792.1"/>
    </source>
</evidence>
<evidence type="ECO:0000313" key="3">
    <source>
        <dbReference type="Proteomes" id="UP000187203"/>
    </source>
</evidence>
<comment type="caution">
    <text evidence="2">The sequence shown here is derived from an EMBL/GenBank/DDBJ whole genome shotgun (WGS) entry which is preliminary data.</text>
</comment>
<reference evidence="3" key="1">
    <citation type="submission" date="2013-09" db="EMBL/GenBank/DDBJ databases">
        <title>Corchorus olitorius genome sequencing.</title>
        <authorList>
            <person name="Alam M."/>
            <person name="Haque M.S."/>
            <person name="Islam M.S."/>
            <person name="Emdad E.M."/>
            <person name="Islam M.M."/>
            <person name="Ahmed B."/>
            <person name="Halim A."/>
            <person name="Hossen Q.M.M."/>
            <person name="Hossain M.Z."/>
            <person name="Ahmed R."/>
            <person name="Khan M.M."/>
            <person name="Islam R."/>
            <person name="Rashid M.M."/>
            <person name="Khan S.A."/>
            <person name="Rahman M.S."/>
            <person name="Alam M."/>
            <person name="Yahiya A.S."/>
            <person name="Khan M.S."/>
            <person name="Azam M.S."/>
            <person name="Haque T."/>
            <person name="Lashkar M.Z.H."/>
            <person name="Akhand A.I."/>
            <person name="Morshed G."/>
            <person name="Roy S."/>
            <person name="Uddin K.S."/>
            <person name="Rabeya T."/>
            <person name="Hossain A.S."/>
            <person name="Chowdhury A."/>
            <person name="Snigdha A.R."/>
            <person name="Mortoza M.S."/>
            <person name="Matin S.A."/>
            <person name="Hoque S.M.E."/>
            <person name="Islam M.K."/>
            <person name="Roy D.K."/>
            <person name="Haider R."/>
            <person name="Moosa M.M."/>
            <person name="Elias S.M."/>
            <person name="Hasan A.M."/>
            <person name="Jahan S."/>
            <person name="Shafiuddin M."/>
            <person name="Mahmood N."/>
            <person name="Shommy N.S."/>
        </authorList>
    </citation>
    <scope>NUCLEOTIDE SEQUENCE [LARGE SCALE GENOMIC DNA]</scope>
    <source>
        <strain evidence="3">cv. O-4</strain>
    </source>
</reference>
<proteinExistence type="predicted"/>
<gene>
    <name evidence="2" type="ORF">COLO4_34377</name>
</gene>
<name>A0A1R3GL37_9ROSI</name>
<sequence length="93" mass="10653">MRSPKIRSRATSDFPSGLVSKKSEKIKDDKDGDLIRQGLEMVANALVVGNAIYEEVNTRFDPILKEEIWKLLENIGLDEEYISTAYLYFIDKL</sequence>
<organism evidence="2 3">
    <name type="scientific">Corchorus olitorius</name>
    <dbReference type="NCBI Taxonomy" id="93759"/>
    <lineage>
        <taxon>Eukaryota</taxon>
        <taxon>Viridiplantae</taxon>
        <taxon>Streptophyta</taxon>
        <taxon>Embryophyta</taxon>
        <taxon>Tracheophyta</taxon>
        <taxon>Spermatophyta</taxon>
        <taxon>Magnoliopsida</taxon>
        <taxon>eudicotyledons</taxon>
        <taxon>Gunneridae</taxon>
        <taxon>Pentapetalae</taxon>
        <taxon>rosids</taxon>
        <taxon>malvids</taxon>
        <taxon>Malvales</taxon>
        <taxon>Malvaceae</taxon>
        <taxon>Grewioideae</taxon>
        <taxon>Apeibeae</taxon>
        <taxon>Corchorus</taxon>
    </lineage>
</organism>
<dbReference type="Proteomes" id="UP000187203">
    <property type="component" value="Unassembled WGS sequence"/>
</dbReference>
<accession>A0A1R3GL37</accession>